<name>A0ABV2JW18_9GAMM</name>
<protein>
    <submittedName>
        <fullName evidence="1">Uncharacterized protein</fullName>
    </submittedName>
</protein>
<evidence type="ECO:0000313" key="1">
    <source>
        <dbReference type="EMBL" id="MET3652510.1"/>
    </source>
</evidence>
<dbReference type="RefSeq" id="WP_354013916.1">
    <property type="nucleotide sequence ID" value="NZ_JBEPMU010000003.1"/>
</dbReference>
<dbReference type="EMBL" id="JBEPMU010000003">
    <property type="protein sequence ID" value="MET3652510.1"/>
    <property type="molecule type" value="Genomic_DNA"/>
</dbReference>
<accession>A0ABV2JW18</accession>
<organism evidence="1 2">
    <name type="scientific">Dyella japonica</name>
    <dbReference type="NCBI Taxonomy" id="231455"/>
    <lineage>
        <taxon>Bacteria</taxon>
        <taxon>Pseudomonadati</taxon>
        <taxon>Pseudomonadota</taxon>
        <taxon>Gammaproteobacteria</taxon>
        <taxon>Lysobacterales</taxon>
        <taxon>Rhodanobacteraceae</taxon>
        <taxon>Dyella</taxon>
    </lineage>
</organism>
<keyword evidence="2" id="KW-1185">Reference proteome</keyword>
<comment type="caution">
    <text evidence="1">The sequence shown here is derived from an EMBL/GenBank/DDBJ whole genome shotgun (WGS) entry which is preliminary data.</text>
</comment>
<sequence length="112" mass="12198">MADLLQILQHSLGVDQFGRGSQYRNHFVTGEGSQDHRACMELVAKGLMTRRLGNALSGGDDVFFVTATGIDYVAVNSPAPPPTPKLTRSQKRYQAFLRADTGLSFAEWIGVA</sequence>
<proteinExistence type="predicted"/>
<reference evidence="1 2" key="1">
    <citation type="submission" date="2024-06" db="EMBL/GenBank/DDBJ databases">
        <title>Sorghum-associated microbial communities from plants grown in Nebraska, USA.</title>
        <authorList>
            <person name="Schachtman D."/>
        </authorList>
    </citation>
    <scope>NUCLEOTIDE SEQUENCE [LARGE SCALE GENOMIC DNA]</scope>
    <source>
        <strain evidence="1 2">1073</strain>
    </source>
</reference>
<gene>
    <name evidence="1" type="ORF">ABIC75_002242</name>
</gene>
<dbReference type="Proteomes" id="UP001549184">
    <property type="component" value="Unassembled WGS sequence"/>
</dbReference>
<evidence type="ECO:0000313" key="2">
    <source>
        <dbReference type="Proteomes" id="UP001549184"/>
    </source>
</evidence>